<protein>
    <submittedName>
        <fullName evidence="1">Uncharacterized protein</fullName>
    </submittedName>
</protein>
<dbReference type="EMBL" id="GG698570">
    <property type="protein sequence ID" value="EGE00920.1"/>
    <property type="molecule type" value="Genomic_DNA"/>
</dbReference>
<keyword evidence="2" id="KW-1185">Reference proteome</keyword>
<proteinExistence type="predicted"/>
<evidence type="ECO:0000313" key="2">
    <source>
        <dbReference type="Proteomes" id="UP000009172"/>
    </source>
</evidence>
<dbReference type="HOGENOM" id="CLU_132814_0_0_1"/>
<dbReference type="Proteomes" id="UP000009172">
    <property type="component" value="Unassembled WGS sequence"/>
</dbReference>
<accession>F2SBH0</accession>
<reference evidence="2" key="1">
    <citation type="journal article" date="2012" name="MBio">
        <title>Comparative genome analysis of Trichophyton rubrum and related dermatophytes reveals candidate genes involved in infection.</title>
        <authorList>
            <person name="Martinez D.A."/>
            <person name="Oliver B.G."/>
            <person name="Graeser Y."/>
            <person name="Goldberg J.M."/>
            <person name="Li W."/>
            <person name="Martinez-Rossi N.M."/>
            <person name="Monod M."/>
            <person name="Shelest E."/>
            <person name="Barton R.C."/>
            <person name="Birch E."/>
            <person name="Brakhage A.A."/>
            <person name="Chen Z."/>
            <person name="Gurr S.J."/>
            <person name="Heiman D."/>
            <person name="Heitman J."/>
            <person name="Kosti I."/>
            <person name="Rossi A."/>
            <person name="Saif S."/>
            <person name="Samalova M."/>
            <person name="Saunders C.W."/>
            <person name="Shea T."/>
            <person name="Summerbell R.C."/>
            <person name="Xu J."/>
            <person name="Young S."/>
            <person name="Zeng Q."/>
            <person name="Birren B.W."/>
            <person name="Cuomo C.A."/>
            <person name="White T.C."/>
        </authorList>
    </citation>
    <scope>NUCLEOTIDE SEQUENCE [LARGE SCALE GENOMIC DNA]</scope>
    <source>
        <strain evidence="2">CBS 112818</strain>
    </source>
</reference>
<dbReference type="OrthoDB" id="4168308at2759"/>
<name>F2SBH0_TRIT1</name>
<dbReference type="AlphaFoldDB" id="F2SBH0"/>
<gene>
    <name evidence="1" type="ORF">TESG_08206</name>
</gene>
<evidence type="ECO:0000313" key="1">
    <source>
        <dbReference type="EMBL" id="EGE00920.1"/>
    </source>
</evidence>
<sequence length="172" mass="19152">MNVERRRWGRSVDEHRSVLRTAHAHASQSAWYQGGPAEGGSGVLNLKLKRSPGGYELRAIKAMLGRMRVVGGLPGDSVRRRDLGGEQGKFNKAGNENVQNCGSMHFVQLHTDIVAMTRSQDWSGKHEGKIYRESQLFMVETSFDPISSSTPFSLSSHKEAIVVGRWQKKGHH</sequence>
<organism evidence="1 2">
    <name type="scientific">Trichophyton tonsurans (strain CBS 112818)</name>
    <name type="common">Scalp ringworm fungus</name>
    <dbReference type="NCBI Taxonomy" id="647933"/>
    <lineage>
        <taxon>Eukaryota</taxon>
        <taxon>Fungi</taxon>
        <taxon>Dikarya</taxon>
        <taxon>Ascomycota</taxon>
        <taxon>Pezizomycotina</taxon>
        <taxon>Eurotiomycetes</taxon>
        <taxon>Eurotiomycetidae</taxon>
        <taxon>Onygenales</taxon>
        <taxon>Arthrodermataceae</taxon>
        <taxon>Trichophyton</taxon>
    </lineage>
</organism>